<keyword evidence="3" id="KW-1185">Reference proteome</keyword>
<dbReference type="Proteomes" id="UP001489004">
    <property type="component" value="Unassembled WGS sequence"/>
</dbReference>
<evidence type="ECO:0000313" key="2">
    <source>
        <dbReference type="EMBL" id="KAK9828625.1"/>
    </source>
</evidence>
<evidence type="ECO:0000259" key="1">
    <source>
        <dbReference type="PROSITE" id="PS50181"/>
    </source>
</evidence>
<dbReference type="Pfam" id="PF12937">
    <property type="entry name" value="F-box-like"/>
    <property type="match status" value="1"/>
</dbReference>
<dbReference type="PANTHER" id="PTHR32097:SF17">
    <property type="entry name" value="CAMP-BINDING PROTEIN 1-RELATED"/>
    <property type="match status" value="1"/>
</dbReference>
<gene>
    <name evidence="2" type="ORF">WJX72_001162</name>
</gene>
<sequence>MRGSHDASDNLRTAGLSCSMGPYFDSLPPDALAAILGLVSGQDVAALSCTCRGLRAAGEDGEVWRVLLQRAFPASRLSASRLADWKHAFLLEANDIVGDLHCCHTKASYQEAVLGLPVRFTVNPRTGVVDYIEADMDLLSLEAVQAGVTKTTANDAFDALLPLYIDADHFQRALPAYPALLRKLAPEQVGRGGKAPPPQAWLEVLPKMMNTTLVLLCDKGLGLSERALHTYCSLHRLLLALIEHYDLFEAAHQRLDAFLSRPANRVKSACPSLGVLVPLLSVSSKHTWPTAARAIVGESFDRHILWMCQKNPGLAETLAKNPKAGGVDEELLTKGFEGASVSLRLLAFHVVFLRQVARPPGTTLDQVMDSYDALYGRPGAALQRRFKASIRQILEMPNWGAFFATCGLPVVNKAEMTAWLRTSWANSLRKGYHKKDTDFSRVQARGVSKILLKGQQYSAPKNIKRIQVTAHWNYSRATGGYIKWLDTSCLLFNPGQRFTEAVDWEHTISAATQHRGAITHSGMMDNQDDCSGSQIFDIDLSRLGPQIHEMFIAGSAWTDMLIDIRQPFLSIVDPDTKMALCEYHLEDQSRADLRHHKSVILCRVARGAAPGQWQVTAVGMLSQGMALRGRYQPMVDSIAAWTAAQRC</sequence>
<feature type="domain" description="F-box" evidence="1">
    <location>
        <begin position="21"/>
        <end position="67"/>
    </location>
</feature>
<reference evidence="2 3" key="1">
    <citation type="journal article" date="2024" name="Nat. Commun.">
        <title>Phylogenomics reveals the evolutionary origins of lichenization in chlorophyte algae.</title>
        <authorList>
            <person name="Puginier C."/>
            <person name="Libourel C."/>
            <person name="Otte J."/>
            <person name="Skaloud P."/>
            <person name="Haon M."/>
            <person name="Grisel S."/>
            <person name="Petersen M."/>
            <person name="Berrin J.G."/>
            <person name="Delaux P.M."/>
            <person name="Dal Grande F."/>
            <person name="Keller J."/>
        </authorList>
    </citation>
    <scope>NUCLEOTIDE SEQUENCE [LARGE SCALE GENOMIC DNA]</scope>
    <source>
        <strain evidence="2 3">SAG 2043</strain>
    </source>
</reference>
<dbReference type="EMBL" id="JALJOR010000001">
    <property type="protein sequence ID" value="KAK9828625.1"/>
    <property type="molecule type" value="Genomic_DNA"/>
</dbReference>
<dbReference type="CDD" id="cd06974">
    <property type="entry name" value="TerD_like"/>
    <property type="match status" value="1"/>
</dbReference>
<dbReference type="Gene3D" id="2.60.60.30">
    <property type="entry name" value="sav2460 like domains"/>
    <property type="match status" value="1"/>
</dbReference>
<dbReference type="AlphaFoldDB" id="A0AAW1R518"/>
<proteinExistence type="predicted"/>
<dbReference type="PROSITE" id="PS50181">
    <property type="entry name" value="FBOX"/>
    <property type="match status" value="1"/>
</dbReference>
<name>A0AAW1R518_9CHLO</name>
<accession>A0AAW1R518</accession>
<protein>
    <recommendedName>
        <fullName evidence="1">F-box domain-containing protein</fullName>
    </recommendedName>
</protein>
<dbReference type="InterPro" id="IPR036047">
    <property type="entry name" value="F-box-like_dom_sf"/>
</dbReference>
<dbReference type="PANTHER" id="PTHR32097">
    <property type="entry name" value="CAMP-BINDING PROTEIN 1-RELATED"/>
    <property type="match status" value="1"/>
</dbReference>
<organism evidence="2 3">
    <name type="scientific">[Myrmecia] bisecta</name>
    <dbReference type="NCBI Taxonomy" id="41462"/>
    <lineage>
        <taxon>Eukaryota</taxon>
        <taxon>Viridiplantae</taxon>
        <taxon>Chlorophyta</taxon>
        <taxon>core chlorophytes</taxon>
        <taxon>Trebouxiophyceae</taxon>
        <taxon>Trebouxiales</taxon>
        <taxon>Trebouxiaceae</taxon>
        <taxon>Myrmecia</taxon>
    </lineage>
</organism>
<dbReference type="InterPro" id="IPR003325">
    <property type="entry name" value="TerD"/>
</dbReference>
<dbReference type="SUPFAM" id="SSF81383">
    <property type="entry name" value="F-box domain"/>
    <property type="match status" value="1"/>
</dbReference>
<dbReference type="Pfam" id="PF02342">
    <property type="entry name" value="TerD"/>
    <property type="match status" value="1"/>
</dbReference>
<evidence type="ECO:0000313" key="3">
    <source>
        <dbReference type="Proteomes" id="UP001489004"/>
    </source>
</evidence>
<dbReference type="InterPro" id="IPR051324">
    <property type="entry name" value="Stress/Tellurium_Resist"/>
</dbReference>
<dbReference type="InterPro" id="IPR001810">
    <property type="entry name" value="F-box_dom"/>
</dbReference>
<dbReference type="Gene3D" id="1.20.1280.50">
    <property type="match status" value="1"/>
</dbReference>
<comment type="caution">
    <text evidence="2">The sequence shown here is derived from an EMBL/GenBank/DDBJ whole genome shotgun (WGS) entry which is preliminary data.</text>
</comment>